<evidence type="ECO:0000256" key="1">
    <source>
        <dbReference type="SAM" id="MobiDB-lite"/>
    </source>
</evidence>
<dbReference type="OrthoDB" id="10653122at2759"/>
<dbReference type="RefSeq" id="XP_018738426.1">
    <property type="nucleotide sequence ID" value="XM_018880624.1"/>
</dbReference>
<feature type="compositionally biased region" description="Polar residues" evidence="1">
    <location>
        <begin position="63"/>
        <end position="80"/>
    </location>
</feature>
<evidence type="ECO:0000259" key="2">
    <source>
        <dbReference type="Pfam" id="PF08508"/>
    </source>
</evidence>
<dbReference type="KEGG" id="slb:AWJ20_3596"/>
<protein>
    <recommendedName>
        <fullName evidence="2">DUF1746 domain-containing protein</fullName>
    </recommendedName>
</protein>
<dbReference type="Pfam" id="PF08508">
    <property type="entry name" value="DUF1746"/>
    <property type="match status" value="1"/>
</dbReference>
<name>A0A170QXM8_9ASCO</name>
<organism evidence="3 4">
    <name type="scientific">Sugiyamaella lignohabitans</name>
    <dbReference type="NCBI Taxonomy" id="796027"/>
    <lineage>
        <taxon>Eukaryota</taxon>
        <taxon>Fungi</taxon>
        <taxon>Dikarya</taxon>
        <taxon>Ascomycota</taxon>
        <taxon>Saccharomycotina</taxon>
        <taxon>Dipodascomycetes</taxon>
        <taxon>Dipodascales</taxon>
        <taxon>Trichomonascaceae</taxon>
        <taxon>Sugiyamaella</taxon>
    </lineage>
</organism>
<feature type="region of interest" description="Disordered" evidence="1">
    <location>
        <begin position="61"/>
        <end position="103"/>
    </location>
</feature>
<dbReference type="Proteomes" id="UP000189580">
    <property type="component" value="Chromosome b"/>
</dbReference>
<dbReference type="GeneID" id="30035635"/>
<proteinExistence type="predicted"/>
<sequence length="157" mass="16886">MHALSDLPKPSSGLYLQGGLTIEFIGVRALESKFPLFVWDFILLSLQLIAFAINFPVKDHANNPGTPSSSHQNESGTRSGSSRDDAPLTGAELGTSFFENEDEPGQAVHPYSGQFLVCDISIFQSLSQNWAEGRRIAAQASVSATTGDAELSRTNDV</sequence>
<accession>A0A170QXM8</accession>
<evidence type="ECO:0000313" key="3">
    <source>
        <dbReference type="EMBL" id="ANB15949.1"/>
    </source>
</evidence>
<gene>
    <name evidence="3" type="ORF">AWJ20_3596</name>
</gene>
<dbReference type="AlphaFoldDB" id="A0A170QXM8"/>
<dbReference type="InterPro" id="IPR013715">
    <property type="entry name" value="DUF1746"/>
</dbReference>
<reference evidence="3 4" key="1">
    <citation type="submission" date="2016-02" db="EMBL/GenBank/DDBJ databases">
        <title>Complete genome sequence and transcriptome regulation of the pentose utilising yeast Sugiyamaella lignohabitans.</title>
        <authorList>
            <person name="Bellasio M."/>
            <person name="Peymann A."/>
            <person name="Valli M."/>
            <person name="Sipitzky M."/>
            <person name="Graf A."/>
            <person name="Sauer M."/>
            <person name="Marx H."/>
            <person name="Mattanovich D."/>
        </authorList>
    </citation>
    <scope>NUCLEOTIDE SEQUENCE [LARGE SCALE GENOMIC DNA]</scope>
    <source>
        <strain evidence="3 4">CBS 10342</strain>
    </source>
</reference>
<evidence type="ECO:0000313" key="4">
    <source>
        <dbReference type="Proteomes" id="UP000189580"/>
    </source>
</evidence>
<dbReference type="EMBL" id="CP014503">
    <property type="protein sequence ID" value="ANB15949.1"/>
    <property type="molecule type" value="Genomic_DNA"/>
</dbReference>
<keyword evidence="4" id="KW-1185">Reference proteome</keyword>
<feature type="domain" description="DUF1746" evidence="2">
    <location>
        <begin position="1"/>
        <end position="49"/>
    </location>
</feature>